<accession>A0AA36F8W9</accession>
<dbReference type="Proteomes" id="UP001162480">
    <property type="component" value="Chromosome 7"/>
</dbReference>
<reference evidence="1" key="1">
    <citation type="submission" date="2023-08" db="EMBL/GenBank/DDBJ databases">
        <authorList>
            <person name="Alioto T."/>
            <person name="Alioto T."/>
            <person name="Gomez Garrido J."/>
        </authorList>
    </citation>
    <scope>NUCLEOTIDE SEQUENCE</scope>
</reference>
<evidence type="ECO:0000313" key="2">
    <source>
        <dbReference type="Proteomes" id="UP001162480"/>
    </source>
</evidence>
<sequence length="92" mass="10349">MTEREKENSEKSKMAAAAVCSSLLELTNQIVCQLNFPACSKLVKPFLTHRNNCQLRITSPLNLLFSLMSVHVCDIQPDVGSQQSIRKCVRKQ</sequence>
<dbReference type="EMBL" id="OX597820">
    <property type="protein sequence ID" value="CAI9726353.1"/>
    <property type="molecule type" value="Genomic_DNA"/>
</dbReference>
<proteinExistence type="predicted"/>
<organism evidence="1 2">
    <name type="scientific">Octopus vulgaris</name>
    <name type="common">Common octopus</name>
    <dbReference type="NCBI Taxonomy" id="6645"/>
    <lineage>
        <taxon>Eukaryota</taxon>
        <taxon>Metazoa</taxon>
        <taxon>Spiralia</taxon>
        <taxon>Lophotrochozoa</taxon>
        <taxon>Mollusca</taxon>
        <taxon>Cephalopoda</taxon>
        <taxon>Coleoidea</taxon>
        <taxon>Octopodiformes</taxon>
        <taxon>Octopoda</taxon>
        <taxon>Incirrata</taxon>
        <taxon>Octopodidae</taxon>
        <taxon>Octopus</taxon>
    </lineage>
</organism>
<protein>
    <submittedName>
        <fullName evidence="1">Uncharacterized protein</fullName>
    </submittedName>
</protein>
<gene>
    <name evidence="1" type="ORF">OCTVUL_1B022971</name>
</gene>
<keyword evidence="2" id="KW-1185">Reference proteome</keyword>
<evidence type="ECO:0000313" key="1">
    <source>
        <dbReference type="EMBL" id="CAI9726353.1"/>
    </source>
</evidence>
<name>A0AA36F8W9_OCTVU</name>
<dbReference type="AlphaFoldDB" id="A0AA36F8W9"/>